<keyword evidence="2" id="KW-1185">Reference proteome</keyword>
<name>A0ACB9YL87_9PEZI</name>
<comment type="caution">
    <text evidence="1">The sequence shown here is derived from an EMBL/GenBank/DDBJ whole genome shotgun (WGS) entry which is preliminary data.</text>
</comment>
<evidence type="ECO:0000313" key="1">
    <source>
        <dbReference type="EMBL" id="KAI4860108.1"/>
    </source>
</evidence>
<proteinExistence type="predicted"/>
<reference evidence="1 2" key="1">
    <citation type="journal article" date="2022" name="New Phytol.">
        <title>Ecological generalism drives hyperdiversity of secondary metabolite gene clusters in xylarialean endophytes.</title>
        <authorList>
            <person name="Franco M.E.E."/>
            <person name="Wisecaver J.H."/>
            <person name="Arnold A.E."/>
            <person name="Ju Y.M."/>
            <person name="Slot J.C."/>
            <person name="Ahrendt S."/>
            <person name="Moore L.P."/>
            <person name="Eastman K.E."/>
            <person name="Scott K."/>
            <person name="Konkel Z."/>
            <person name="Mondo S.J."/>
            <person name="Kuo A."/>
            <person name="Hayes R.D."/>
            <person name="Haridas S."/>
            <person name="Andreopoulos B."/>
            <person name="Riley R."/>
            <person name="LaButti K."/>
            <person name="Pangilinan J."/>
            <person name="Lipzen A."/>
            <person name="Amirebrahimi M."/>
            <person name="Yan J."/>
            <person name="Adam C."/>
            <person name="Keymanesh K."/>
            <person name="Ng V."/>
            <person name="Louie K."/>
            <person name="Northen T."/>
            <person name="Drula E."/>
            <person name="Henrissat B."/>
            <person name="Hsieh H.M."/>
            <person name="Youens-Clark K."/>
            <person name="Lutzoni F."/>
            <person name="Miadlikowska J."/>
            <person name="Eastwood D.C."/>
            <person name="Hamelin R.C."/>
            <person name="Grigoriev I.V."/>
            <person name="U'Ren J.M."/>
        </authorList>
    </citation>
    <scope>NUCLEOTIDE SEQUENCE [LARGE SCALE GENOMIC DNA]</scope>
    <source>
        <strain evidence="1 2">CBS 119005</strain>
    </source>
</reference>
<accession>A0ACB9YL87</accession>
<sequence length="361" mass="40170">MDSNDLDSTPVVPPPPGRTPNFTDPESRCYQLIIPIAVYTALIVVLVSLRIYSRLRITRSFGADDFLFRPGGGILGIHFWDVPLSHYIEYQKGSLADSVLIRITNTTIKVAFLVFYLRLFSPVTYVRYMIWAGMAVVITFCVVFVVVDLVACAPWPSEHGDWLAPSLLDRCDSIVVDLITAGAYFSVITDFYILFIPLHQIPKLGLSRKRKIGVGLIFLTGFLATCAGIINIIFRSNRKVFDRSDFTWTIVPVYITSLTEINVGLLCHSMPVVFILFVGRFSNLSKSVGSWVRERRSPRHSPHQSAGDSSANLAADGSVPQHISSIPTDQSLSGMPDLSYHVQLRAIQSKQTEKGQETIQA</sequence>
<gene>
    <name evidence="1" type="ORF">F4820DRAFT_461959</name>
</gene>
<organism evidence="1 2">
    <name type="scientific">Hypoxylon rubiginosum</name>
    <dbReference type="NCBI Taxonomy" id="110542"/>
    <lineage>
        <taxon>Eukaryota</taxon>
        <taxon>Fungi</taxon>
        <taxon>Dikarya</taxon>
        <taxon>Ascomycota</taxon>
        <taxon>Pezizomycotina</taxon>
        <taxon>Sordariomycetes</taxon>
        <taxon>Xylariomycetidae</taxon>
        <taxon>Xylariales</taxon>
        <taxon>Hypoxylaceae</taxon>
        <taxon>Hypoxylon</taxon>
    </lineage>
</organism>
<protein>
    <submittedName>
        <fullName evidence="1">Uncharacterized protein</fullName>
    </submittedName>
</protein>
<dbReference type="EMBL" id="MU393599">
    <property type="protein sequence ID" value="KAI4860108.1"/>
    <property type="molecule type" value="Genomic_DNA"/>
</dbReference>
<evidence type="ECO:0000313" key="2">
    <source>
        <dbReference type="Proteomes" id="UP001497700"/>
    </source>
</evidence>
<dbReference type="Proteomes" id="UP001497700">
    <property type="component" value="Unassembled WGS sequence"/>
</dbReference>